<evidence type="ECO:0000313" key="7">
    <source>
        <dbReference type="EMBL" id="HIX56997.1"/>
    </source>
</evidence>
<proteinExistence type="inferred from homology"/>
<keyword evidence="4" id="KW-0410">Iron transport</keyword>
<dbReference type="PANTHER" id="PTHR30532">
    <property type="entry name" value="IRON III DICITRATE-BINDING PERIPLASMIC PROTEIN"/>
    <property type="match status" value="1"/>
</dbReference>
<name>A0A9D1WDR3_9GAMM</name>
<evidence type="ECO:0000256" key="1">
    <source>
        <dbReference type="ARBA" id="ARBA00004196"/>
    </source>
</evidence>
<keyword evidence="5" id="KW-0732">Signal</keyword>
<keyword evidence="4" id="KW-0408">Iron</keyword>
<evidence type="ECO:0000256" key="2">
    <source>
        <dbReference type="ARBA" id="ARBA00008814"/>
    </source>
</evidence>
<comment type="caution">
    <text evidence="7">The sequence shown here is derived from an EMBL/GenBank/DDBJ whole genome shotgun (WGS) entry which is preliminary data.</text>
</comment>
<evidence type="ECO:0000256" key="5">
    <source>
        <dbReference type="ARBA" id="ARBA00022729"/>
    </source>
</evidence>
<evidence type="ECO:0000259" key="6">
    <source>
        <dbReference type="PROSITE" id="PS50983"/>
    </source>
</evidence>
<evidence type="ECO:0000256" key="3">
    <source>
        <dbReference type="ARBA" id="ARBA00022448"/>
    </source>
</evidence>
<keyword evidence="4" id="KW-0406">Ion transport</keyword>
<dbReference type="Gene3D" id="3.40.50.1980">
    <property type="entry name" value="Nitrogenase molybdenum iron protein domain"/>
    <property type="match status" value="2"/>
</dbReference>
<accession>A0A9D1WDR3</accession>
<dbReference type="PANTHER" id="PTHR30532:SF28">
    <property type="entry name" value="PETROBACTIN-BINDING PROTEIN YCLQ"/>
    <property type="match status" value="1"/>
</dbReference>
<dbReference type="AlphaFoldDB" id="A0A9D1WDR3"/>
<sequence length="363" mass="39993">MFKLSRPLKLRPSFSCFKGQRQQAATIAISPAEQHRSSFSRTLKALLGLSVGVTLSLSSPMALAEQSATNNEQQISVFTYNGAREETTIMVPHQPQRIAVIDYAILDIIDRLGLSSRIVGTAKGVAPEYLQHLTTDPDIENLGTVKAVDLERLMALEPEVIFIGGRLAAQYDQLSRIAPVVFLAVDYKQPLLQSVKRNTDVIASIFDQQHQADALLQSFAQRIATVKEKAQGSSVLVGMVNASQFKTLGDQGRCAFIGQDLGFNNIAGDLSSNHGNESSFELLLQLNPEYLFVLDRDSAIGRNGAQLARDVMNNELVHKTKAYQQDHIFYLNSAVWYLSEGGLSAMDLMLQDIEQALNLQPQQ</sequence>
<gene>
    <name evidence="7" type="ORF">H9850_05955</name>
</gene>
<organism evidence="7 8">
    <name type="scientific">Candidatus Anaerobiospirillum pullistercoris</name>
    <dbReference type="NCBI Taxonomy" id="2838452"/>
    <lineage>
        <taxon>Bacteria</taxon>
        <taxon>Pseudomonadati</taxon>
        <taxon>Pseudomonadota</taxon>
        <taxon>Gammaproteobacteria</taxon>
        <taxon>Aeromonadales</taxon>
        <taxon>Succinivibrionaceae</taxon>
        <taxon>Anaerobiospirillum</taxon>
    </lineage>
</organism>
<protein>
    <submittedName>
        <fullName evidence="7">ABC transporter substrate-binding protein</fullName>
    </submittedName>
</protein>
<dbReference type="Proteomes" id="UP000886829">
    <property type="component" value="Unassembled WGS sequence"/>
</dbReference>
<dbReference type="InterPro" id="IPR002491">
    <property type="entry name" value="ABC_transptr_periplasmic_BD"/>
</dbReference>
<evidence type="ECO:0000313" key="8">
    <source>
        <dbReference type="Proteomes" id="UP000886829"/>
    </source>
</evidence>
<reference evidence="7" key="2">
    <citation type="submission" date="2021-04" db="EMBL/GenBank/DDBJ databases">
        <authorList>
            <person name="Gilroy R."/>
        </authorList>
    </citation>
    <scope>NUCLEOTIDE SEQUENCE</scope>
    <source>
        <strain evidence="7">USASDec5-558</strain>
    </source>
</reference>
<dbReference type="GO" id="GO:1901678">
    <property type="term" value="P:iron coordination entity transport"/>
    <property type="evidence" value="ECO:0007669"/>
    <property type="project" value="UniProtKB-ARBA"/>
</dbReference>
<dbReference type="GO" id="GO:0030288">
    <property type="term" value="C:outer membrane-bounded periplasmic space"/>
    <property type="evidence" value="ECO:0007669"/>
    <property type="project" value="TreeGrafter"/>
</dbReference>
<dbReference type="InterPro" id="IPR051313">
    <property type="entry name" value="Bact_iron-sidero_bind"/>
</dbReference>
<comment type="subcellular location">
    <subcellularLocation>
        <location evidence="1">Cell envelope</location>
    </subcellularLocation>
</comment>
<dbReference type="Pfam" id="PF01497">
    <property type="entry name" value="Peripla_BP_2"/>
    <property type="match status" value="1"/>
</dbReference>
<dbReference type="CDD" id="cd01140">
    <property type="entry name" value="FatB"/>
    <property type="match status" value="1"/>
</dbReference>
<dbReference type="InterPro" id="IPR033870">
    <property type="entry name" value="FatB"/>
</dbReference>
<dbReference type="PROSITE" id="PS50983">
    <property type="entry name" value="FE_B12_PBP"/>
    <property type="match status" value="1"/>
</dbReference>
<reference evidence="7" key="1">
    <citation type="journal article" date="2021" name="PeerJ">
        <title>Extensive microbial diversity within the chicken gut microbiome revealed by metagenomics and culture.</title>
        <authorList>
            <person name="Gilroy R."/>
            <person name="Ravi A."/>
            <person name="Getino M."/>
            <person name="Pursley I."/>
            <person name="Horton D.L."/>
            <person name="Alikhan N.F."/>
            <person name="Baker D."/>
            <person name="Gharbi K."/>
            <person name="Hall N."/>
            <person name="Watson M."/>
            <person name="Adriaenssens E.M."/>
            <person name="Foster-Nyarko E."/>
            <person name="Jarju S."/>
            <person name="Secka A."/>
            <person name="Antonio M."/>
            <person name="Oren A."/>
            <person name="Chaudhuri R.R."/>
            <person name="La Ragione R."/>
            <person name="Hildebrand F."/>
            <person name="Pallen M.J."/>
        </authorList>
    </citation>
    <scope>NUCLEOTIDE SEQUENCE</scope>
    <source>
        <strain evidence="7">USASDec5-558</strain>
    </source>
</reference>
<feature type="domain" description="Fe/B12 periplasmic-binding" evidence="6">
    <location>
        <begin position="97"/>
        <end position="361"/>
    </location>
</feature>
<dbReference type="EMBL" id="DXEV01000114">
    <property type="protein sequence ID" value="HIX56997.1"/>
    <property type="molecule type" value="Genomic_DNA"/>
</dbReference>
<keyword evidence="3" id="KW-0813">Transport</keyword>
<comment type="similarity">
    <text evidence="2">Belongs to the bacterial solute-binding protein 8 family.</text>
</comment>
<evidence type="ECO:0000256" key="4">
    <source>
        <dbReference type="ARBA" id="ARBA00022496"/>
    </source>
</evidence>
<dbReference type="SUPFAM" id="SSF53807">
    <property type="entry name" value="Helical backbone' metal receptor"/>
    <property type="match status" value="1"/>
</dbReference>